<dbReference type="InterPro" id="IPR012348">
    <property type="entry name" value="RNR-like"/>
</dbReference>
<dbReference type="AlphaFoldDB" id="A0A085WKU0"/>
<comment type="caution">
    <text evidence="1">The sequence shown here is derived from an EMBL/GenBank/DDBJ whole genome shotgun (WGS) entry which is preliminary data.</text>
</comment>
<dbReference type="Gene3D" id="1.10.620.20">
    <property type="entry name" value="Ribonucleotide Reductase, subunit A"/>
    <property type="match status" value="1"/>
</dbReference>
<evidence type="ECO:0000313" key="1">
    <source>
        <dbReference type="EMBL" id="KFE68303.1"/>
    </source>
</evidence>
<accession>A0A085WKU0</accession>
<keyword evidence="2" id="KW-1185">Reference proteome</keyword>
<dbReference type="Pfam" id="PF11583">
    <property type="entry name" value="AurF"/>
    <property type="match status" value="1"/>
</dbReference>
<dbReference type="SUPFAM" id="SSF47240">
    <property type="entry name" value="Ferritin-like"/>
    <property type="match status" value="1"/>
</dbReference>
<proteinExistence type="predicted"/>
<protein>
    <recommendedName>
        <fullName evidence="3">Aminobenzoate oxygenase</fullName>
    </recommendedName>
</protein>
<dbReference type="PATRIC" id="fig|394096.3.peg.3580"/>
<dbReference type="EMBL" id="JMCB01000006">
    <property type="protein sequence ID" value="KFE68303.1"/>
    <property type="molecule type" value="Genomic_DNA"/>
</dbReference>
<dbReference type="STRING" id="394096.DB31_7540"/>
<name>A0A085WKU0_9BACT</name>
<evidence type="ECO:0000313" key="2">
    <source>
        <dbReference type="Proteomes" id="UP000028725"/>
    </source>
</evidence>
<organism evidence="1 2">
    <name type="scientific">Hyalangium minutum</name>
    <dbReference type="NCBI Taxonomy" id="394096"/>
    <lineage>
        <taxon>Bacteria</taxon>
        <taxon>Pseudomonadati</taxon>
        <taxon>Myxococcota</taxon>
        <taxon>Myxococcia</taxon>
        <taxon>Myxococcales</taxon>
        <taxon>Cystobacterineae</taxon>
        <taxon>Archangiaceae</taxon>
        <taxon>Hyalangium</taxon>
    </lineage>
</organism>
<reference evidence="1 2" key="1">
    <citation type="submission" date="2014-04" db="EMBL/GenBank/DDBJ databases">
        <title>Genome assembly of Hyalangium minutum DSM 14724.</title>
        <authorList>
            <person name="Sharma G."/>
            <person name="Subramanian S."/>
        </authorList>
    </citation>
    <scope>NUCLEOTIDE SEQUENCE [LARGE SCALE GENOMIC DNA]</scope>
    <source>
        <strain evidence="1 2">DSM 14724</strain>
    </source>
</reference>
<dbReference type="RefSeq" id="WP_044188954.1">
    <property type="nucleotide sequence ID" value="NZ_JMCB01000006.1"/>
</dbReference>
<sequence>MKTHSSTEPQKAARWSIASPGTDAVFHWDYDGGRNRLLALYEKGKTKQWDANTRLDWSQDVDPENPLGFPDEYVVLYGSAIWERMDAKERGLVRRHLDCWRFSQFLHGEQGALVCASRIVQVVPDLDAKFYAATQVFDEARHVEVFSRYLREKLHIIYPINPNLQTLLGQALGDARWDMTYLAMQVLIEGLALAAFGLIRDLATEPLGRSLTAYVMQDEARHVAFGRLALKDLYPRLTEKERDEREEFAVEACYLMRDRFLGQEVFEKLGLDVPACAEHMRTSEIMQQYQRMLFTRIVPTLKDIGLWGPRLRSAFADMGVLEFGELDTREQGQADEDVALEMERLREARDAYVAGVSAQSQEAAY</sequence>
<dbReference type="GO" id="GO:0016491">
    <property type="term" value="F:oxidoreductase activity"/>
    <property type="evidence" value="ECO:0007669"/>
    <property type="project" value="InterPro"/>
</dbReference>
<dbReference type="InterPro" id="IPR009078">
    <property type="entry name" value="Ferritin-like_SF"/>
</dbReference>
<dbReference type="CDD" id="cd00657">
    <property type="entry name" value="Ferritin_like"/>
    <property type="match status" value="1"/>
</dbReference>
<dbReference type="OrthoDB" id="5500270at2"/>
<evidence type="ECO:0008006" key="3">
    <source>
        <dbReference type="Google" id="ProtNLM"/>
    </source>
</evidence>
<dbReference type="InterPro" id="IPR025859">
    <property type="entry name" value="AurF/CmlI"/>
</dbReference>
<dbReference type="Proteomes" id="UP000028725">
    <property type="component" value="Unassembled WGS sequence"/>
</dbReference>
<gene>
    <name evidence="1" type="ORF">DB31_7540</name>
</gene>